<sequence>MAELDPVIHPIVRLKICAVLAAAGATQGEVNKEMRFSHLKKTLGVSDATLSKQLGYLEKAGYVTRQREWGSTRAKDQVWVTLTASGLQAFEGHRAALREIAGLEGSEPAQP</sequence>
<accession>A0A0G3HC21</accession>
<dbReference type="SUPFAM" id="SSF46785">
    <property type="entry name" value="Winged helix' DNA-binding domain"/>
    <property type="match status" value="1"/>
</dbReference>
<evidence type="ECO:0000259" key="1">
    <source>
        <dbReference type="Pfam" id="PF13601"/>
    </source>
</evidence>
<dbReference type="PANTHER" id="PTHR37318">
    <property type="entry name" value="BSL7504 PROTEIN"/>
    <property type="match status" value="1"/>
</dbReference>
<evidence type="ECO:0000313" key="2">
    <source>
        <dbReference type="EMBL" id="AKK10941.1"/>
    </source>
</evidence>
<reference evidence="3" key="2">
    <citation type="submission" date="2015-05" db="EMBL/GenBank/DDBJ databases">
        <title>Complete genome sequence of Corynebacterium uterequi DSM 45634, isolated from the uterus of a maiden mare.</title>
        <authorList>
            <person name="Ruckert C."/>
            <person name="Albersmeier A."/>
            <person name="Winkler A."/>
            <person name="Tauch A."/>
        </authorList>
    </citation>
    <scope>NUCLEOTIDE SEQUENCE [LARGE SCALE GENOMIC DNA]</scope>
    <source>
        <strain evidence="3">DSM 45634</strain>
    </source>
</reference>
<organism evidence="2 3">
    <name type="scientific">Corynebacterium uterequi</name>
    <dbReference type="NCBI Taxonomy" id="1072256"/>
    <lineage>
        <taxon>Bacteria</taxon>
        <taxon>Bacillati</taxon>
        <taxon>Actinomycetota</taxon>
        <taxon>Actinomycetes</taxon>
        <taxon>Mycobacteriales</taxon>
        <taxon>Corynebacteriaceae</taxon>
        <taxon>Corynebacterium</taxon>
    </lineage>
</organism>
<dbReference type="InterPro" id="IPR036390">
    <property type="entry name" value="WH_DNA-bd_sf"/>
</dbReference>
<feature type="domain" description="Winged helix DNA-binding" evidence="1">
    <location>
        <begin position="12"/>
        <end position="100"/>
    </location>
</feature>
<dbReference type="CDD" id="cd00090">
    <property type="entry name" value="HTH_ARSR"/>
    <property type="match status" value="1"/>
</dbReference>
<dbReference type="OrthoDB" id="4952043at2"/>
<dbReference type="EMBL" id="CP011546">
    <property type="protein sequence ID" value="AKK10941.1"/>
    <property type="molecule type" value="Genomic_DNA"/>
</dbReference>
<dbReference type="Gene3D" id="1.10.10.10">
    <property type="entry name" value="Winged helix-like DNA-binding domain superfamily/Winged helix DNA-binding domain"/>
    <property type="match status" value="1"/>
</dbReference>
<dbReference type="STRING" id="1072256.CUTER_04680"/>
<proteinExistence type="predicted"/>
<evidence type="ECO:0000313" key="3">
    <source>
        <dbReference type="Proteomes" id="UP000035548"/>
    </source>
</evidence>
<name>A0A0G3HC21_9CORY</name>
<dbReference type="PANTHER" id="PTHR37318:SF1">
    <property type="entry name" value="BSL7504 PROTEIN"/>
    <property type="match status" value="1"/>
</dbReference>
<keyword evidence="3" id="KW-1185">Reference proteome</keyword>
<dbReference type="KEGG" id="cut:CUTER_04680"/>
<protein>
    <submittedName>
        <fullName evidence="2">Winged helix DNA-binding domain</fullName>
    </submittedName>
</protein>
<dbReference type="InterPro" id="IPR036388">
    <property type="entry name" value="WH-like_DNA-bd_sf"/>
</dbReference>
<dbReference type="Pfam" id="PF13601">
    <property type="entry name" value="HTH_34"/>
    <property type="match status" value="1"/>
</dbReference>
<dbReference type="Proteomes" id="UP000035548">
    <property type="component" value="Chromosome"/>
</dbReference>
<gene>
    <name evidence="2" type="ORF">CUTER_04680</name>
</gene>
<dbReference type="InterPro" id="IPR011991">
    <property type="entry name" value="ArsR-like_HTH"/>
</dbReference>
<reference evidence="2 3" key="1">
    <citation type="journal article" date="2015" name="Genome Announc.">
        <title>Virulence Factor Genes Detected in the Complete Genome Sequence of Corynebacterium uterequi DSM 45634, Isolated from the Uterus of a Maiden Mare.</title>
        <authorList>
            <person name="Ruckert C."/>
            <person name="Kriete M."/>
            <person name="Jaenicke S."/>
            <person name="Winkler A."/>
            <person name="Tauch A."/>
        </authorList>
    </citation>
    <scope>NUCLEOTIDE SEQUENCE [LARGE SCALE GENOMIC DNA]</scope>
    <source>
        <strain evidence="2 3">DSM 45634</strain>
    </source>
</reference>
<dbReference type="AlphaFoldDB" id="A0A0G3HC21"/>
<keyword evidence="2" id="KW-0238">DNA-binding</keyword>
<dbReference type="GO" id="GO:0003677">
    <property type="term" value="F:DNA binding"/>
    <property type="evidence" value="ECO:0007669"/>
    <property type="project" value="UniProtKB-KW"/>
</dbReference>
<dbReference type="RefSeq" id="WP_082121268.1">
    <property type="nucleotide sequence ID" value="NZ_CP011546.1"/>
</dbReference>
<dbReference type="InterPro" id="IPR027395">
    <property type="entry name" value="WH_DNA-bd_dom"/>
</dbReference>